<keyword evidence="2 9" id="KW-0378">Hydrolase</keyword>
<dbReference type="Proteomes" id="UP000198925">
    <property type="component" value="Unassembled WGS sequence"/>
</dbReference>
<evidence type="ECO:0000259" key="10">
    <source>
        <dbReference type="PROSITE" id="PS51198"/>
    </source>
</evidence>
<protein>
    <recommendedName>
        <fullName evidence="7">DNA 3'-5' helicase</fullName>
        <ecNumber evidence="7">5.6.2.4</ecNumber>
    </recommendedName>
</protein>
<dbReference type="Pfam" id="PF13361">
    <property type="entry name" value="UvrD_C"/>
    <property type="match status" value="1"/>
</dbReference>
<dbReference type="EC" id="5.6.2.4" evidence="7"/>
<keyword evidence="3 9" id="KW-0347">Helicase</keyword>
<dbReference type="PANTHER" id="PTHR11070:SF63">
    <property type="entry name" value="DNA HELICASE IV"/>
    <property type="match status" value="1"/>
</dbReference>
<dbReference type="GO" id="GO:0000725">
    <property type="term" value="P:recombinational repair"/>
    <property type="evidence" value="ECO:0007669"/>
    <property type="project" value="TreeGrafter"/>
</dbReference>
<comment type="catalytic activity">
    <reaction evidence="6">
        <text>Couples ATP hydrolysis with the unwinding of duplex DNA by translocating in the 3'-5' direction.</text>
        <dbReference type="EC" id="5.6.2.4"/>
    </reaction>
</comment>
<dbReference type="GO" id="GO:0005524">
    <property type="term" value="F:ATP binding"/>
    <property type="evidence" value="ECO:0007669"/>
    <property type="project" value="UniProtKB-UniRule"/>
</dbReference>
<evidence type="ECO:0000256" key="7">
    <source>
        <dbReference type="ARBA" id="ARBA00034808"/>
    </source>
</evidence>
<feature type="binding site" evidence="9">
    <location>
        <begin position="221"/>
        <end position="228"/>
    </location>
    <ligand>
        <name>ATP</name>
        <dbReference type="ChEBI" id="CHEBI:30616"/>
    </ligand>
</feature>
<evidence type="ECO:0000256" key="3">
    <source>
        <dbReference type="ARBA" id="ARBA00022806"/>
    </source>
</evidence>
<dbReference type="GO" id="GO:0003677">
    <property type="term" value="F:DNA binding"/>
    <property type="evidence" value="ECO:0007669"/>
    <property type="project" value="InterPro"/>
</dbReference>
<comment type="catalytic activity">
    <reaction evidence="8">
        <text>ATP + H2O = ADP + phosphate + H(+)</text>
        <dbReference type="Rhea" id="RHEA:13065"/>
        <dbReference type="ChEBI" id="CHEBI:15377"/>
        <dbReference type="ChEBI" id="CHEBI:15378"/>
        <dbReference type="ChEBI" id="CHEBI:30616"/>
        <dbReference type="ChEBI" id="CHEBI:43474"/>
        <dbReference type="ChEBI" id="CHEBI:456216"/>
        <dbReference type="EC" id="5.6.2.4"/>
    </reaction>
</comment>
<keyword evidence="1 9" id="KW-0547">Nucleotide-binding</keyword>
<evidence type="ECO:0000256" key="9">
    <source>
        <dbReference type="PROSITE-ProRule" id="PRU00560"/>
    </source>
</evidence>
<evidence type="ECO:0000313" key="11">
    <source>
        <dbReference type="EMBL" id="SDE18053.1"/>
    </source>
</evidence>
<dbReference type="InterPro" id="IPR000212">
    <property type="entry name" value="DNA_helicase_UvrD/REP"/>
</dbReference>
<keyword evidence="12" id="KW-1185">Reference proteome</keyword>
<gene>
    <name evidence="11" type="ORF">SAMN04487779_102134</name>
</gene>
<dbReference type="PROSITE" id="PS51198">
    <property type="entry name" value="UVRD_HELICASE_ATP_BIND"/>
    <property type="match status" value="1"/>
</dbReference>
<evidence type="ECO:0000313" key="12">
    <source>
        <dbReference type="Proteomes" id="UP000198925"/>
    </source>
</evidence>
<dbReference type="EMBL" id="FMZX01000021">
    <property type="protein sequence ID" value="SDE18053.1"/>
    <property type="molecule type" value="Genomic_DNA"/>
</dbReference>
<dbReference type="InterPro" id="IPR014017">
    <property type="entry name" value="DNA_helicase_UvrD-like_C"/>
</dbReference>
<dbReference type="Pfam" id="PF00580">
    <property type="entry name" value="UvrD-helicase"/>
    <property type="match status" value="2"/>
</dbReference>
<organism evidence="11 12">
    <name type="scientific">Belnapia rosea</name>
    <dbReference type="NCBI Taxonomy" id="938405"/>
    <lineage>
        <taxon>Bacteria</taxon>
        <taxon>Pseudomonadati</taxon>
        <taxon>Pseudomonadota</taxon>
        <taxon>Alphaproteobacteria</taxon>
        <taxon>Acetobacterales</taxon>
        <taxon>Roseomonadaceae</taxon>
        <taxon>Belnapia</taxon>
    </lineage>
</organism>
<reference evidence="11 12" key="1">
    <citation type="submission" date="2016-10" db="EMBL/GenBank/DDBJ databases">
        <authorList>
            <person name="de Groot N.N."/>
        </authorList>
    </citation>
    <scope>NUCLEOTIDE SEQUENCE [LARGE SCALE GENOMIC DNA]</scope>
    <source>
        <strain evidence="11 12">CPCC 100156</strain>
    </source>
</reference>
<accession>A0A1G7ATB8</accession>
<evidence type="ECO:0000256" key="2">
    <source>
        <dbReference type="ARBA" id="ARBA00022801"/>
    </source>
</evidence>
<dbReference type="PANTHER" id="PTHR11070">
    <property type="entry name" value="UVRD / RECB / PCRA DNA HELICASE FAMILY MEMBER"/>
    <property type="match status" value="1"/>
</dbReference>
<feature type="domain" description="UvrD-like helicase ATP-binding" evidence="10">
    <location>
        <begin position="200"/>
        <end position="666"/>
    </location>
</feature>
<dbReference type="GO" id="GO:0043138">
    <property type="term" value="F:3'-5' DNA helicase activity"/>
    <property type="evidence" value="ECO:0007669"/>
    <property type="project" value="UniProtKB-EC"/>
</dbReference>
<evidence type="ECO:0000256" key="6">
    <source>
        <dbReference type="ARBA" id="ARBA00034617"/>
    </source>
</evidence>
<dbReference type="InterPro" id="IPR014016">
    <property type="entry name" value="UvrD-like_ATP-bd"/>
</dbReference>
<evidence type="ECO:0000256" key="4">
    <source>
        <dbReference type="ARBA" id="ARBA00022840"/>
    </source>
</evidence>
<evidence type="ECO:0000256" key="1">
    <source>
        <dbReference type="ARBA" id="ARBA00022741"/>
    </source>
</evidence>
<proteinExistence type="predicted"/>
<dbReference type="Gene3D" id="3.40.50.300">
    <property type="entry name" value="P-loop containing nucleotide triphosphate hydrolases"/>
    <property type="match status" value="3"/>
</dbReference>
<dbReference type="AlphaFoldDB" id="A0A1G7ATB8"/>
<dbReference type="InterPro" id="IPR027417">
    <property type="entry name" value="P-loop_NTPase"/>
</dbReference>
<keyword evidence="4 9" id="KW-0067">ATP-binding</keyword>
<evidence type="ECO:0000256" key="5">
    <source>
        <dbReference type="ARBA" id="ARBA00023235"/>
    </source>
</evidence>
<keyword evidence="5" id="KW-0413">Isomerase</keyword>
<dbReference type="SUPFAM" id="SSF52540">
    <property type="entry name" value="P-loop containing nucleoside triphosphate hydrolases"/>
    <property type="match status" value="1"/>
</dbReference>
<sequence>MFARSRTYGPSLWAKLFLMNNWKLTLDRSHCDRLRFGADNDIPSMGITAVTVTKALLWHSVEIRTATRLDTLTGLSGKGAQRLQTDVLAFVNLHLSNLIDRNKQQLKEVDTAIGSIVSAKRQYLAQSDISRAIAAVPGSVSQALVHPLFDAALIPVGVRTHLPTSFRMLTDPNERRRYNETFVVHEMRVFERFFDNLSGISLSDEQREACIRLEDSNLLVASAGSGKSATMVGKVAYVLEKRVHGPSEILVLAFNKNAADELKERIARQLGLDTAKLECRVTTFHALGLGIIKEVEGKPPQLANWVENATGEVRFINSIIRELTDTDVDFRSLWVDLLTLYPKADIPAAEFDTPEDYVRYIADANGKRGSGICTLAGVYVKSLQEQSIANWLWRHSVEFEYERQMQTRDEDGSVRYVHPDFYYPNTNTVHEHFAINADGSSPFPNYAAHTVLKRLGYARINADFFETTSAQSSDGSLLERLRAELEKREIPLLDKPYDEVLKAIAPVVVTHYHKIIGVCIKHIRASRLTLDMLMEKAKSLRDRNRAERFAKVVWLITEAYTRKLEEQKRIDFDSMIGDAVRLVETGRYRSPYSLILVDEFQDISDPRANLIKALKHQKPFTKLFAVGDDWQSIYRFTGSDITIFTQFEANFGASWQGRLERTYRCNQMLADSAAKFIQRNPAQLTKTVKSSRPAIPRSIRAIPVSVERNKRNFRDACFNVLNRLETFLGGNPALWHKHGGDRLKVLVLWRYNLLDPFHGRPPTFDNIEVHGLSFHRSKGMEADYTILLDVSEGDYGVPSRIEDDELLNLVIPRPETFQYAEERRLFYVALTRASRGTFILYNRIAPSRYIKELCDIAGEDVQFETVDGQRLWQCPTCITGQLVERTGANGSTFISCTSPKCHGAARPIGNGGEQGGLRH</sequence>
<dbReference type="GO" id="GO:0016887">
    <property type="term" value="F:ATP hydrolysis activity"/>
    <property type="evidence" value="ECO:0007669"/>
    <property type="project" value="RHEA"/>
</dbReference>
<dbReference type="GO" id="GO:0005829">
    <property type="term" value="C:cytosol"/>
    <property type="evidence" value="ECO:0007669"/>
    <property type="project" value="TreeGrafter"/>
</dbReference>
<evidence type="ECO:0000256" key="8">
    <source>
        <dbReference type="ARBA" id="ARBA00048988"/>
    </source>
</evidence>
<name>A0A1G7ATB8_9PROT</name>